<sequence>MNNNPNCFSELEDIVPKTAYGEAFTIYMVAYEAWRRGLNVSLENVYSSTEYRNHIHYRVFDNENDESFTWERPLSMPKSTLRIISSKSKTRRILTKEDVPTVKSKVLNTTDPDLITSRLEGFLFPLRISSIDSPEHNEVNYIVSDFQEIKTIIKEKKEEFKSNKMLIEESLSHEHCHAYIVNGEVVGAYRNVPLYIKGDGKKSVNELLKEINELLNKIPSDRQFTIRINKEIEEILNQQNHSLNSVLKKGEIIFLDKEDEKNFSVDITDNLPSNLKNDLIKVISLIPNLSQGEVEFIYDEEYDKYKIYAINTQVNLKKYLYPIEGSARFIPKAIIDYYFPETQEKYLSDDTPKFYFDYEIIEDEIQNARLSKAVIPQYPYEPNLVAKLITFTSSYDGIKEIIKSNFFKLNINGEFNVINENQFELILAGNYQDVAYFHDFLKSQPYFENIEFKDHHFGVRVGYSFNGLPIPKSNVLNTTENQNIEDQEITSSLKTNYNNNNLRKTPKTIKNIIEKIKNKF</sequence>
<reference evidence="2" key="1">
    <citation type="submission" date="2017-08" db="EMBL/GenBank/DDBJ databases">
        <authorList>
            <person name="Varghese N."/>
            <person name="Submissions S."/>
        </authorList>
    </citation>
    <scope>NUCLEOTIDE SEQUENCE [LARGE SCALE GENOMIC DNA]</scope>
    <source>
        <strain evidence="2">DSM 23173</strain>
    </source>
</reference>
<dbReference type="GO" id="GO:0016874">
    <property type="term" value="F:ligase activity"/>
    <property type="evidence" value="ECO:0007669"/>
    <property type="project" value="UniProtKB-KW"/>
</dbReference>
<gene>
    <name evidence="1" type="ORF">SAMN05878391_1279</name>
</gene>
<name>A0A285UH40_9STAP</name>
<dbReference type="RefSeq" id="WP_097040254.1">
    <property type="nucleotide sequence ID" value="NZ_OBQF01000002.1"/>
</dbReference>
<dbReference type="EMBL" id="OBQF01000002">
    <property type="protein sequence ID" value="SOC41200.1"/>
    <property type="molecule type" value="Genomic_DNA"/>
</dbReference>
<dbReference type="Proteomes" id="UP000219412">
    <property type="component" value="Unassembled WGS sequence"/>
</dbReference>
<keyword evidence="1" id="KW-0436">Ligase</keyword>
<evidence type="ECO:0000313" key="2">
    <source>
        <dbReference type="Proteomes" id="UP000219412"/>
    </source>
</evidence>
<dbReference type="SUPFAM" id="SSF56059">
    <property type="entry name" value="Glutathione synthetase ATP-binding domain-like"/>
    <property type="match status" value="1"/>
</dbReference>
<evidence type="ECO:0000313" key="1">
    <source>
        <dbReference type="EMBL" id="SOC41200.1"/>
    </source>
</evidence>
<dbReference type="AlphaFoldDB" id="A0A285UH40"/>
<keyword evidence="2" id="KW-1185">Reference proteome</keyword>
<protein>
    <submittedName>
        <fullName evidence="1">D-alanine-D-alanine ligase-like ATP-grasp enzyme</fullName>
    </submittedName>
</protein>
<dbReference type="OrthoDB" id="9803907at2"/>
<proteinExistence type="predicted"/>
<organism evidence="1 2">
    <name type="scientific">Salinicoccus kekensis</name>
    <dbReference type="NCBI Taxonomy" id="714307"/>
    <lineage>
        <taxon>Bacteria</taxon>
        <taxon>Bacillati</taxon>
        <taxon>Bacillota</taxon>
        <taxon>Bacilli</taxon>
        <taxon>Bacillales</taxon>
        <taxon>Staphylococcaceae</taxon>
        <taxon>Salinicoccus</taxon>
    </lineage>
</organism>
<accession>A0A285UH40</accession>